<dbReference type="Proteomes" id="UP001195941">
    <property type="component" value="Unassembled WGS sequence"/>
</dbReference>
<accession>A0ABS5HWK8</accession>
<reference evidence="1 2" key="1">
    <citation type="journal article" date="2021" name="Arch. Microbiol.">
        <title>Thalassobius aquimarinus sp. nov., isolated from the Sea of Japan seashore.</title>
        <authorList>
            <person name="Kurilenko V.V."/>
            <person name="Romanenko L.A."/>
            <person name="Chernysheva N.Y."/>
            <person name="Velansky P.V."/>
            <person name="Tekutyeva L.A."/>
            <person name="Isaeva M.P."/>
            <person name="Mikhailov V.V."/>
        </authorList>
    </citation>
    <scope>NUCLEOTIDE SEQUENCE [LARGE SCALE GENOMIC DNA]</scope>
    <source>
        <strain evidence="1 2">KMM 8518</strain>
    </source>
</reference>
<dbReference type="InterPro" id="IPR014985">
    <property type="entry name" value="WbqC"/>
</dbReference>
<dbReference type="Pfam" id="PF08889">
    <property type="entry name" value="WbqC"/>
    <property type="match status" value="1"/>
</dbReference>
<name>A0ABS5HWK8_9RHOB</name>
<keyword evidence="2" id="KW-1185">Reference proteome</keyword>
<sequence length="216" mass="24253">MTLRVAIMQPYFFPYAGYFRLMAASDLFVVLDDVQFPRRGRVHRCEVAAGRWLTLPLARAPRSVAINRLNWAPDAPRQLERRLERAGIVRDAIPPPLRDHLFGTLPPVLDFLENGLKIVTRMLGLPVHFQRSSDLSLPGDLRGQDRILAILETLGADCYVNAPGGRSLYQPQAFAERGITLNFLPSYRGCHFHLLPWLLDSGAAARIRAEIDSGLT</sequence>
<evidence type="ECO:0000313" key="1">
    <source>
        <dbReference type="EMBL" id="MBR9653344.1"/>
    </source>
</evidence>
<protein>
    <submittedName>
        <fullName evidence="1">WbqC family protein</fullName>
    </submittedName>
</protein>
<organism evidence="1 2">
    <name type="scientific">Thalassovita aquimarina</name>
    <dbReference type="NCBI Taxonomy" id="2785917"/>
    <lineage>
        <taxon>Bacteria</taxon>
        <taxon>Pseudomonadati</taxon>
        <taxon>Pseudomonadota</taxon>
        <taxon>Alphaproteobacteria</taxon>
        <taxon>Rhodobacterales</taxon>
        <taxon>Roseobacteraceae</taxon>
        <taxon>Thalassovita</taxon>
    </lineage>
</organism>
<evidence type="ECO:0000313" key="2">
    <source>
        <dbReference type="Proteomes" id="UP001195941"/>
    </source>
</evidence>
<dbReference type="RefSeq" id="WP_212702967.1">
    <property type="nucleotide sequence ID" value="NZ_JADMKU010000028.1"/>
</dbReference>
<comment type="caution">
    <text evidence="1">The sequence shown here is derived from an EMBL/GenBank/DDBJ whole genome shotgun (WGS) entry which is preliminary data.</text>
</comment>
<proteinExistence type="predicted"/>
<dbReference type="EMBL" id="JADMKU010000028">
    <property type="protein sequence ID" value="MBR9653344.1"/>
    <property type="molecule type" value="Genomic_DNA"/>
</dbReference>
<gene>
    <name evidence="1" type="ORF">IT775_19685</name>
</gene>